<comment type="caution">
    <text evidence="1">The sequence shown here is derived from an EMBL/GenBank/DDBJ whole genome shotgun (WGS) entry which is preliminary data.</text>
</comment>
<reference evidence="1" key="1">
    <citation type="submission" date="2024-12" db="EMBL/GenBank/DDBJ databases">
        <authorList>
            <person name="Wu N."/>
        </authorList>
    </citation>
    <scope>NUCLEOTIDE SEQUENCE</scope>
    <source>
        <strain evidence="1">P15</strain>
    </source>
</reference>
<sequence>MNTVKKIGENIRLLRLKKELSQEQLALHSGVNTSYLGQVERGENNPTIHTLEKIANGLEVPIGSLIGDSELTDCVEKNKKTVLAVFNPDDLKQLMIDAIKTSTMKSRSETDTTNTHNDEEEKR</sequence>
<proteinExistence type="predicted"/>
<keyword evidence="2" id="KW-1185">Reference proteome</keyword>
<evidence type="ECO:0000313" key="1">
    <source>
        <dbReference type="EMBL" id="MFM9329409.1"/>
    </source>
</evidence>
<evidence type="ECO:0000313" key="2">
    <source>
        <dbReference type="Proteomes" id="UP001631969"/>
    </source>
</evidence>
<accession>A0ACC7NZF2</accession>
<gene>
    <name evidence="1" type="ORF">ACI1P1_14040</name>
</gene>
<protein>
    <submittedName>
        <fullName evidence="1">Helix-turn-helix domain-containing protein</fullName>
    </submittedName>
</protein>
<dbReference type="EMBL" id="JBJURJ010000008">
    <property type="protein sequence ID" value="MFM9329409.1"/>
    <property type="molecule type" value="Genomic_DNA"/>
</dbReference>
<name>A0ACC7NZF2_9BACL</name>
<dbReference type="Proteomes" id="UP001631969">
    <property type="component" value="Unassembled WGS sequence"/>
</dbReference>
<organism evidence="1 2">
    <name type="scientific">Paenibacillus mesotrionivorans</name>
    <dbReference type="NCBI Taxonomy" id="3160968"/>
    <lineage>
        <taxon>Bacteria</taxon>
        <taxon>Bacillati</taxon>
        <taxon>Bacillota</taxon>
        <taxon>Bacilli</taxon>
        <taxon>Bacillales</taxon>
        <taxon>Paenibacillaceae</taxon>
        <taxon>Paenibacillus</taxon>
    </lineage>
</organism>